<keyword evidence="3" id="KW-1185">Reference proteome</keyword>
<feature type="region of interest" description="Disordered" evidence="1">
    <location>
        <begin position="1"/>
        <end position="21"/>
    </location>
</feature>
<reference evidence="2 3" key="1">
    <citation type="journal article" date="2018" name="G3 (Bethesda)">
        <title>A High-Quality Reference Genome for the Invasive Mosquitofish Gambusia affinis Using a Chicago Library.</title>
        <authorList>
            <person name="Hoffberg S.L."/>
            <person name="Troendle N.J."/>
            <person name="Glenn T.C."/>
            <person name="Mahmud O."/>
            <person name="Louha S."/>
            <person name="Chalopin D."/>
            <person name="Bennetzen J.L."/>
            <person name="Mauricio R."/>
        </authorList>
    </citation>
    <scope>NUCLEOTIDE SEQUENCE [LARGE SCALE GENOMIC DNA]</scope>
    <source>
        <strain evidence="2">NE01/NJP1002.9</strain>
        <tissue evidence="2">Muscle</tissue>
    </source>
</reference>
<sequence length="569" mass="63317">MNRRKWKSRGSGPSNTVRDRPTPAFKRGVYCCERRPRPGTCFWVESGSISTPACLTHSCLLERSEGSKTPKQVLQSGLFDWLCLSNHVLNQWTLKRQMAWSQIQPPSHPKGQRAAGLEGNRGWEWTSKPMRHEREDGEGAAGDNQQQWTTLNSLIEILSEAQPGGRFWSRTLKTFCCFAPVAAVWFFCQLGALPGPALPEEDACCRLLLLCLLWAVLAGGIYALKGCLQPEPNREPPQRKQQLVEPEISKNLNSCFIYHQFPLSGPALVWTPEASVPLTRALTDSLLLCVLQEPLQDPAVSHIEALRSRLQAVAVTLCEVNFGPETMLEEAGRGSALTDKLKLLCAYLQQRTASLQVLVQVQRDFESSVEDLLQGLDGLWTQMEELHAGVTLTKNDSQGSRDLTLVQEDAESLVSVLAQYRTKLQSCQAHLKSCTQLLQELTWSHSHISTKVNSGCESVWPELLLQSNIEQFDKVQENFSSLEQQTATFKTHLEGLGIDHQDEPVGPLAAANRTDAVPSLQNPLHIVDLPLRTSTPIGTKKYSHLSLRERSALKFSSTMGCLPKPGKKK</sequence>
<organism evidence="2 3">
    <name type="scientific">Gambusia affinis</name>
    <name type="common">Western mosquitofish</name>
    <name type="synonym">Heterandria affinis</name>
    <dbReference type="NCBI Taxonomy" id="33528"/>
    <lineage>
        <taxon>Eukaryota</taxon>
        <taxon>Metazoa</taxon>
        <taxon>Chordata</taxon>
        <taxon>Craniata</taxon>
        <taxon>Vertebrata</taxon>
        <taxon>Euteleostomi</taxon>
        <taxon>Actinopterygii</taxon>
        <taxon>Neopterygii</taxon>
        <taxon>Teleostei</taxon>
        <taxon>Neoteleostei</taxon>
        <taxon>Acanthomorphata</taxon>
        <taxon>Ovalentaria</taxon>
        <taxon>Atherinomorphae</taxon>
        <taxon>Cyprinodontiformes</taxon>
        <taxon>Poeciliidae</taxon>
        <taxon>Poeciliinae</taxon>
        <taxon>Gambusia</taxon>
    </lineage>
</organism>
<evidence type="ECO:0000256" key="1">
    <source>
        <dbReference type="SAM" id="MobiDB-lite"/>
    </source>
</evidence>
<accession>A0A315W9L8</accession>
<protein>
    <submittedName>
        <fullName evidence="2">Uncharacterized protein</fullName>
    </submittedName>
</protein>
<comment type="caution">
    <text evidence="2">The sequence shown here is derived from an EMBL/GenBank/DDBJ whole genome shotgun (WGS) entry which is preliminary data.</text>
</comment>
<dbReference type="Proteomes" id="UP000250572">
    <property type="component" value="Unassembled WGS sequence"/>
</dbReference>
<proteinExistence type="predicted"/>
<evidence type="ECO:0000313" key="3">
    <source>
        <dbReference type="Proteomes" id="UP000250572"/>
    </source>
</evidence>
<dbReference type="AlphaFoldDB" id="A0A315W9L8"/>
<gene>
    <name evidence="2" type="ORF">CCH79_00019414</name>
</gene>
<name>A0A315W9L8_GAMAF</name>
<dbReference type="EMBL" id="NHOQ01000166">
    <property type="protein sequence ID" value="PWA32508.1"/>
    <property type="molecule type" value="Genomic_DNA"/>
</dbReference>
<evidence type="ECO:0000313" key="2">
    <source>
        <dbReference type="EMBL" id="PWA32508.1"/>
    </source>
</evidence>